<dbReference type="Gene3D" id="3.30.40.10">
    <property type="entry name" value="Zinc/RING finger domain, C3HC4 (zinc finger)"/>
    <property type="match status" value="5"/>
</dbReference>
<dbReference type="PROSITE" id="PS00518">
    <property type="entry name" value="ZF_RING_1"/>
    <property type="match status" value="1"/>
</dbReference>
<dbReference type="Proteomes" id="UP000838412">
    <property type="component" value="Chromosome 8"/>
</dbReference>
<dbReference type="PROSITE" id="PS50145">
    <property type="entry name" value="ZF_TRAF"/>
    <property type="match status" value="4"/>
</dbReference>
<evidence type="ECO:0000313" key="8">
    <source>
        <dbReference type="Proteomes" id="UP000838412"/>
    </source>
</evidence>
<feature type="zinc finger region" description="TRAF-type" evidence="4">
    <location>
        <begin position="104"/>
        <end position="154"/>
    </location>
</feature>
<evidence type="ECO:0000256" key="5">
    <source>
        <dbReference type="SAM" id="MobiDB-lite"/>
    </source>
</evidence>
<feature type="domain" description="TRAF-type" evidence="6">
    <location>
        <begin position="214"/>
        <end position="265"/>
    </location>
</feature>
<dbReference type="SUPFAM" id="SSF49599">
    <property type="entry name" value="TRAF domain-like"/>
    <property type="match status" value="2"/>
</dbReference>
<feature type="zinc finger region" description="TRAF-type" evidence="4">
    <location>
        <begin position="271"/>
        <end position="329"/>
    </location>
</feature>
<sequence>MLGYSVKLKEGRIGPKYLCANCGLLLCEPKQTPCGHRYCQSCVEELTRSWEGRCRARDCGEGVRSQDVYPDKAIEREILSMAIFCSNVDDGCKWEGLVRHFMGHLSECDFEKIPCVNAGQGCRANISRKNLANHLQSDCEYRPVTCQWCRETTPHKEHKAHRQTCPAALVQCDWCGKGGLTRAQRREHQQPETGDCPNMKIPRSFEPMGCKERVHLSECDFEKIPCVNAGQGCRASISRKNLANHLQSDCEYRPVTCQWCRETTPHKEHKAHRQTCPAALVQCDWCGKGGLTRAQRREHQQPETGDCPNMKIPRSFEPMGCTERVQIESSGLDPVRFGWCGKEDLTLAELQRHQHPDTGNFSNMNIPCTFSPFGCTEMTQTGAAVDRQQNTRGLPSNVSTHVAGQHPSEGLQFRRTATDADDNVMQRPEQQPDTAPTPALHATSGAPVEQETTDPEMQRGRIIELQKKVAMLKNQRFMLLKNREMLSQGFCDAQVEQETTDSEMQRGRIIELEKEVVMLENVLCVLRKDCKMLSWTQTDT</sequence>
<keyword evidence="8" id="KW-1185">Reference proteome</keyword>
<dbReference type="GO" id="GO:0043122">
    <property type="term" value="P:regulation of canonical NF-kappaB signal transduction"/>
    <property type="evidence" value="ECO:0007669"/>
    <property type="project" value="TreeGrafter"/>
</dbReference>
<reference evidence="7" key="1">
    <citation type="submission" date="2022-01" db="EMBL/GenBank/DDBJ databases">
        <authorList>
            <person name="Braso-Vives M."/>
        </authorList>
    </citation>
    <scope>NUCLEOTIDE SEQUENCE</scope>
</reference>
<dbReference type="InterPro" id="IPR013083">
    <property type="entry name" value="Znf_RING/FYVE/PHD"/>
</dbReference>
<gene>
    <name evidence="7" type="primary">TRAF3</name>
    <name evidence="7" type="ORF">BLAG_LOCUS23387</name>
</gene>
<dbReference type="EMBL" id="OV696693">
    <property type="protein sequence ID" value="CAH1271317.1"/>
    <property type="molecule type" value="Genomic_DNA"/>
</dbReference>
<keyword evidence="3 4" id="KW-0862">Zinc</keyword>
<evidence type="ECO:0000256" key="2">
    <source>
        <dbReference type="ARBA" id="ARBA00022771"/>
    </source>
</evidence>
<feature type="domain" description="TRAF-type" evidence="6">
    <location>
        <begin position="160"/>
        <end position="214"/>
    </location>
</feature>
<protein>
    <submittedName>
        <fullName evidence="7">TRAF3 protein</fullName>
    </submittedName>
</protein>
<dbReference type="Pfam" id="PF21363">
    <property type="entry name" value="TRAF3_RING"/>
    <property type="match status" value="1"/>
</dbReference>
<evidence type="ECO:0000313" key="7">
    <source>
        <dbReference type="EMBL" id="CAH1271317.1"/>
    </source>
</evidence>
<keyword evidence="1 4" id="KW-0479">Metal-binding</keyword>
<dbReference type="InterPro" id="IPR001293">
    <property type="entry name" value="Znf_TRAF"/>
</dbReference>
<dbReference type="GO" id="GO:0005164">
    <property type="term" value="F:tumor necrosis factor receptor binding"/>
    <property type="evidence" value="ECO:0007669"/>
    <property type="project" value="TreeGrafter"/>
</dbReference>
<evidence type="ECO:0000259" key="6">
    <source>
        <dbReference type="PROSITE" id="PS50145"/>
    </source>
</evidence>
<name>A0A8K0AC95_BRALA</name>
<dbReference type="PANTHER" id="PTHR10131">
    <property type="entry name" value="TNF RECEPTOR ASSOCIATED FACTOR"/>
    <property type="match status" value="1"/>
</dbReference>
<dbReference type="GO" id="GO:0008270">
    <property type="term" value="F:zinc ion binding"/>
    <property type="evidence" value="ECO:0007669"/>
    <property type="project" value="UniProtKB-KW"/>
</dbReference>
<keyword evidence="2 4" id="KW-0863">Zinc-finger</keyword>
<feature type="region of interest" description="Disordered" evidence="5">
    <location>
        <begin position="422"/>
        <end position="455"/>
    </location>
</feature>
<dbReference type="SUPFAM" id="SSF57850">
    <property type="entry name" value="RING/U-box"/>
    <property type="match status" value="1"/>
</dbReference>
<dbReference type="InterPro" id="IPR049440">
    <property type="entry name" value="TRAF3/5_RING"/>
</dbReference>
<dbReference type="AlphaFoldDB" id="A0A8K0AC95"/>
<evidence type="ECO:0000256" key="1">
    <source>
        <dbReference type="ARBA" id="ARBA00022723"/>
    </source>
</evidence>
<evidence type="ECO:0000256" key="4">
    <source>
        <dbReference type="PROSITE-ProRule" id="PRU00207"/>
    </source>
</evidence>
<organism evidence="7 8">
    <name type="scientific">Branchiostoma lanceolatum</name>
    <name type="common">Common lancelet</name>
    <name type="synonym">Amphioxus lanceolatum</name>
    <dbReference type="NCBI Taxonomy" id="7740"/>
    <lineage>
        <taxon>Eukaryota</taxon>
        <taxon>Metazoa</taxon>
        <taxon>Chordata</taxon>
        <taxon>Cephalochordata</taxon>
        <taxon>Leptocardii</taxon>
        <taxon>Amphioxiformes</taxon>
        <taxon>Branchiostomatidae</taxon>
        <taxon>Branchiostoma</taxon>
    </lineage>
</organism>
<dbReference type="OrthoDB" id="193703at2759"/>
<dbReference type="GO" id="GO:0009898">
    <property type="term" value="C:cytoplasmic side of plasma membrane"/>
    <property type="evidence" value="ECO:0007669"/>
    <property type="project" value="TreeGrafter"/>
</dbReference>
<accession>A0A8K0AC95</accession>
<dbReference type="Pfam" id="PF02176">
    <property type="entry name" value="zf-TRAF"/>
    <property type="match status" value="2"/>
</dbReference>
<feature type="domain" description="TRAF-type" evidence="6">
    <location>
        <begin position="271"/>
        <end position="329"/>
    </location>
</feature>
<dbReference type="InterPro" id="IPR017907">
    <property type="entry name" value="Znf_RING_CS"/>
</dbReference>
<feature type="zinc finger region" description="TRAF-type" evidence="4">
    <location>
        <begin position="160"/>
        <end position="214"/>
    </location>
</feature>
<proteinExistence type="predicted"/>
<feature type="zinc finger region" description="TRAF-type" evidence="4">
    <location>
        <begin position="214"/>
        <end position="265"/>
    </location>
</feature>
<feature type="domain" description="TRAF-type" evidence="6">
    <location>
        <begin position="104"/>
        <end position="154"/>
    </location>
</feature>
<evidence type="ECO:0000256" key="3">
    <source>
        <dbReference type="ARBA" id="ARBA00022833"/>
    </source>
</evidence>
<dbReference type="PANTHER" id="PTHR10131:SF138">
    <property type="entry name" value="RE66324P"/>
    <property type="match status" value="1"/>
</dbReference>